<dbReference type="InterPro" id="IPR036568">
    <property type="entry name" value="GGCT-like_sf"/>
</dbReference>
<dbReference type="Gene3D" id="3.10.490.10">
    <property type="entry name" value="Gamma-glutamyl cyclotransferase-like"/>
    <property type="match status" value="1"/>
</dbReference>
<accession>A0AAE0HJ02</accession>
<comment type="caution">
    <text evidence="1">The sequence shown here is derived from an EMBL/GenBank/DDBJ whole genome shotgun (WGS) entry which is preliminary data.</text>
</comment>
<dbReference type="InterPro" id="IPR013024">
    <property type="entry name" value="GGCT-like"/>
</dbReference>
<gene>
    <name evidence="1" type="ORF">B0H64DRAFT_398403</name>
</gene>
<evidence type="ECO:0000313" key="2">
    <source>
        <dbReference type="Proteomes" id="UP001278766"/>
    </source>
</evidence>
<organism evidence="1 2">
    <name type="scientific">Chaetomium fimeti</name>
    <dbReference type="NCBI Taxonomy" id="1854472"/>
    <lineage>
        <taxon>Eukaryota</taxon>
        <taxon>Fungi</taxon>
        <taxon>Dikarya</taxon>
        <taxon>Ascomycota</taxon>
        <taxon>Pezizomycotina</taxon>
        <taxon>Sordariomycetes</taxon>
        <taxon>Sordariomycetidae</taxon>
        <taxon>Sordariales</taxon>
        <taxon>Chaetomiaceae</taxon>
        <taxon>Chaetomium</taxon>
    </lineage>
</organism>
<name>A0AAE0HJ02_9PEZI</name>
<sequence>MKPDILRGVLGLDSEPSLRAAKIHGYELAHWGQYRTLVDSDPGAVVDGYAYKVESAEGEYKLAYYETNAYALTSCKIHFTDGGDSSPVDGKTFKYAGDAVALKEGRFDRALWERQMGQRLPPRQQKG</sequence>
<dbReference type="EMBL" id="JAUEPN010000004">
    <property type="protein sequence ID" value="KAK3296496.1"/>
    <property type="molecule type" value="Genomic_DNA"/>
</dbReference>
<dbReference type="CDD" id="cd06661">
    <property type="entry name" value="GGCT_like"/>
    <property type="match status" value="1"/>
</dbReference>
<protein>
    <recommendedName>
        <fullName evidence="3">Gamma-glutamylcyclotransferase AIG2-like domain-containing protein</fullName>
    </recommendedName>
</protein>
<evidence type="ECO:0008006" key="3">
    <source>
        <dbReference type="Google" id="ProtNLM"/>
    </source>
</evidence>
<dbReference type="RefSeq" id="XP_062660010.1">
    <property type="nucleotide sequence ID" value="XM_062803950.1"/>
</dbReference>
<reference evidence="1" key="2">
    <citation type="submission" date="2023-06" db="EMBL/GenBank/DDBJ databases">
        <authorList>
            <consortium name="Lawrence Berkeley National Laboratory"/>
            <person name="Haridas S."/>
            <person name="Hensen N."/>
            <person name="Bonometti L."/>
            <person name="Westerberg I."/>
            <person name="Brannstrom I.O."/>
            <person name="Guillou S."/>
            <person name="Cros-Aarteil S."/>
            <person name="Calhoun S."/>
            <person name="Kuo A."/>
            <person name="Mondo S."/>
            <person name="Pangilinan J."/>
            <person name="Riley R."/>
            <person name="Labutti K."/>
            <person name="Andreopoulos B."/>
            <person name="Lipzen A."/>
            <person name="Chen C."/>
            <person name="Yanf M."/>
            <person name="Daum C."/>
            <person name="Ng V."/>
            <person name="Clum A."/>
            <person name="Steindorff A."/>
            <person name="Ohm R."/>
            <person name="Martin F."/>
            <person name="Silar P."/>
            <person name="Natvig D."/>
            <person name="Lalanne C."/>
            <person name="Gautier V."/>
            <person name="Ament-Velasquez S.L."/>
            <person name="Kruys A."/>
            <person name="Hutchinson M.I."/>
            <person name="Powell A.J."/>
            <person name="Barry K."/>
            <person name="Miller A.N."/>
            <person name="Grigoriev I.V."/>
            <person name="Debuchy R."/>
            <person name="Gladieux P."/>
            <person name="Thoren M.H."/>
            <person name="Johannesson H."/>
        </authorList>
    </citation>
    <scope>NUCLEOTIDE SEQUENCE</scope>
    <source>
        <strain evidence="1">CBS 168.71</strain>
    </source>
</reference>
<dbReference type="GeneID" id="87840898"/>
<proteinExistence type="predicted"/>
<dbReference type="AlphaFoldDB" id="A0AAE0HJ02"/>
<keyword evidence="2" id="KW-1185">Reference proteome</keyword>
<reference evidence="1" key="1">
    <citation type="journal article" date="2023" name="Mol. Phylogenet. Evol.">
        <title>Genome-scale phylogeny and comparative genomics of the fungal order Sordariales.</title>
        <authorList>
            <person name="Hensen N."/>
            <person name="Bonometti L."/>
            <person name="Westerberg I."/>
            <person name="Brannstrom I.O."/>
            <person name="Guillou S."/>
            <person name="Cros-Aarteil S."/>
            <person name="Calhoun S."/>
            <person name="Haridas S."/>
            <person name="Kuo A."/>
            <person name="Mondo S."/>
            <person name="Pangilinan J."/>
            <person name="Riley R."/>
            <person name="LaButti K."/>
            <person name="Andreopoulos B."/>
            <person name="Lipzen A."/>
            <person name="Chen C."/>
            <person name="Yan M."/>
            <person name="Daum C."/>
            <person name="Ng V."/>
            <person name="Clum A."/>
            <person name="Steindorff A."/>
            <person name="Ohm R.A."/>
            <person name="Martin F."/>
            <person name="Silar P."/>
            <person name="Natvig D.O."/>
            <person name="Lalanne C."/>
            <person name="Gautier V."/>
            <person name="Ament-Velasquez S.L."/>
            <person name="Kruys A."/>
            <person name="Hutchinson M.I."/>
            <person name="Powell A.J."/>
            <person name="Barry K."/>
            <person name="Miller A.N."/>
            <person name="Grigoriev I.V."/>
            <person name="Debuchy R."/>
            <person name="Gladieux P."/>
            <person name="Hiltunen Thoren M."/>
            <person name="Johannesson H."/>
        </authorList>
    </citation>
    <scope>NUCLEOTIDE SEQUENCE</scope>
    <source>
        <strain evidence="1">CBS 168.71</strain>
    </source>
</reference>
<dbReference type="SUPFAM" id="SSF110857">
    <property type="entry name" value="Gamma-glutamyl cyclotransferase-like"/>
    <property type="match status" value="1"/>
</dbReference>
<evidence type="ECO:0000313" key="1">
    <source>
        <dbReference type="EMBL" id="KAK3296496.1"/>
    </source>
</evidence>
<dbReference type="Proteomes" id="UP001278766">
    <property type="component" value="Unassembled WGS sequence"/>
</dbReference>